<dbReference type="InterPro" id="IPR036651">
    <property type="entry name" value="Gln_synt_N_sf"/>
</dbReference>
<dbReference type="EC" id="6.3.1.-" evidence="6"/>
<dbReference type="Pfam" id="PF00120">
    <property type="entry name" value="Gln-synt_C"/>
    <property type="match status" value="1"/>
</dbReference>
<proteinExistence type="inferred from homology"/>
<dbReference type="InterPro" id="IPR014746">
    <property type="entry name" value="Gln_synth/guanido_kin_cat_dom"/>
</dbReference>
<keyword evidence="2 6" id="KW-0436">Ligase</keyword>
<evidence type="ECO:0000256" key="4">
    <source>
        <dbReference type="RuleBase" id="RU000384"/>
    </source>
</evidence>
<evidence type="ECO:0000313" key="7">
    <source>
        <dbReference type="Proteomes" id="UP001596138"/>
    </source>
</evidence>
<comment type="caution">
    <text evidence="6">The sequence shown here is derived from an EMBL/GenBank/DDBJ whole genome shotgun (WGS) entry which is preliminary data.</text>
</comment>
<organism evidence="6 7">
    <name type="scientific">Longivirga aurantiaca</name>
    <dbReference type="NCBI Taxonomy" id="1837743"/>
    <lineage>
        <taxon>Bacteria</taxon>
        <taxon>Bacillati</taxon>
        <taxon>Actinomycetota</taxon>
        <taxon>Actinomycetes</taxon>
        <taxon>Sporichthyales</taxon>
        <taxon>Sporichthyaceae</taxon>
        <taxon>Longivirga</taxon>
    </lineage>
</organism>
<dbReference type="RefSeq" id="WP_386763431.1">
    <property type="nucleotide sequence ID" value="NZ_JBHSTI010000002.1"/>
</dbReference>
<evidence type="ECO:0000256" key="2">
    <source>
        <dbReference type="ARBA" id="ARBA00022598"/>
    </source>
</evidence>
<comment type="similarity">
    <text evidence="1 3 4">Belongs to the glutamine synthetase family.</text>
</comment>
<evidence type="ECO:0000313" key="6">
    <source>
        <dbReference type="EMBL" id="MFC6236385.1"/>
    </source>
</evidence>
<dbReference type="PANTHER" id="PTHR43785">
    <property type="entry name" value="GAMMA-GLUTAMYLPUTRESCINE SYNTHETASE"/>
    <property type="match status" value="1"/>
</dbReference>
<name>A0ABW1SWE1_9ACTN</name>
<dbReference type="InterPro" id="IPR008146">
    <property type="entry name" value="Gln_synth_cat_dom"/>
</dbReference>
<feature type="domain" description="GS catalytic" evidence="5">
    <location>
        <begin position="130"/>
        <end position="467"/>
    </location>
</feature>
<evidence type="ECO:0000256" key="1">
    <source>
        <dbReference type="ARBA" id="ARBA00009897"/>
    </source>
</evidence>
<dbReference type="GO" id="GO:0016874">
    <property type="term" value="F:ligase activity"/>
    <property type="evidence" value="ECO:0007669"/>
    <property type="project" value="UniProtKB-KW"/>
</dbReference>
<sequence>MSGGTGLDEAATELLDRLTALGIRTVVIGGSDTHGVMRGKRLPFAQLRQILEHGMPLCDVFWVMHVDESDLVPRPEDHVGYFPTEKQGYPDIVALPDLGTVRVVPWHEDTAFLLGDWHLPHGHGPVPIAPRNVLRSVVERAQGMGLTPYSALELEFYLFDEPLGTAHAKRPAELVPLQERPSTYGVVLGAHQEHISSVIRQSMLDYGLPIEACNPETGPGQFEINLRYTGSLESADHAFLFKSAVKEVAGQLGYLATFMAKPNHEWAGNSCHIHLSLRDDAGRGLFYDAAAPDGISATMRHFVGGILATMPELTALMAPTPNSYRRYAPYSWAGTTATWGIDNRSAGLRAIVEGELGTRLEHRQPGGDVNPYIGTAVALAAGLYGIGESIEPADVVREDVYAMPAGTVPGLPRTLEHAVDLLDGSAMAREWLGADFVGHYVAMKRAEIEAQSRAVTDWEVARYLEAL</sequence>
<dbReference type="SUPFAM" id="SSF54368">
    <property type="entry name" value="Glutamine synthetase, N-terminal domain"/>
    <property type="match status" value="1"/>
</dbReference>
<keyword evidence="7" id="KW-1185">Reference proteome</keyword>
<evidence type="ECO:0000256" key="3">
    <source>
        <dbReference type="PROSITE-ProRule" id="PRU01331"/>
    </source>
</evidence>
<dbReference type="Proteomes" id="UP001596138">
    <property type="component" value="Unassembled WGS sequence"/>
</dbReference>
<dbReference type="SUPFAM" id="SSF55931">
    <property type="entry name" value="Glutamine synthetase/guanido kinase"/>
    <property type="match status" value="1"/>
</dbReference>
<evidence type="ECO:0000259" key="5">
    <source>
        <dbReference type="PROSITE" id="PS51987"/>
    </source>
</evidence>
<gene>
    <name evidence="6" type="ORF">ACFQGU_00725</name>
</gene>
<dbReference type="Gene3D" id="3.10.20.70">
    <property type="entry name" value="Glutamine synthetase, N-terminal domain"/>
    <property type="match status" value="1"/>
</dbReference>
<accession>A0ABW1SWE1</accession>
<dbReference type="PANTHER" id="PTHR43785:SF12">
    <property type="entry name" value="TYPE-1 GLUTAMINE SYNTHETASE 2"/>
    <property type="match status" value="1"/>
</dbReference>
<reference evidence="7" key="1">
    <citation type="journal article" date="2019" name="Int. J. Syst. Evol. Microbiol.">
        <title>The Global Catalogue of Microorganisms (GCM) 10K type strain sequencing project: providing services to taxonomists for standard genome sequencing and annotation.</title>
        <authorList>
            <consortium name="The Broad Institute Genomics Platform"/>
            <consortium name="The Broad Institute Genome Sequencing Center for Infectious Disease"/>
            <person name="Wu L."/>
            <person name="Ma J."/>
        </authorList>
    </citation>
    <scope>NUCLEOTIDE SEQUENCE [LARGE SCALE GENOMIC DNA]</scope>
    <source>
        <strain evidence="7">CGMCC 4.7317</strain>
    </source>
</reference>
<dbReference type="SMART" id="SM01230">
    <property type="entry name" value="Gln-synt_C"/>
    <property type="match status" value="1"/>
</dbReference>
<dbReference type="Gene3D" id="3.30.590.10">
    <property type="entry name" value="Glutamine synthetase/guanido kinase, catalytic domain"/>
    <property type="match status" value="1"/>
</dbReference>
<dbReference type="EMBL" id="JBHSTI010000002">
    <property type="protein sequence ID" value="MFC6236385.1"/>
    <property type="molecule type" value="Genomic_DNA"/>
</dbReference>
<protein>
    <submittedName>
        <fullName evidence="6">Glutamine synthetase family protein</fullName>
        <ecNumber evidence="6">6.3.1.-</ecNumber>
    </submittedName>
</protein>
<dbReference type="PROSITE" id="PS51987">
    <property type="entry name" value="GS_CATALYTIC"/>
    <property type="match status" value="1"/>
</dbReference>